<feature type="transmembrane region" description="Helical" evidence="1">
    <location>
        <begin position="6"/>
        <end position="31"/>
    </location>
</feature>
<keyword evidence="1" id="KW-0472">Membrane</keyword>
<feature type="transmembrane region" description="Helical" evidence="1">
    <location>
        <begin position="108"/>
        <end position="126"/>
    </location>
</feature>
<evidence type="ECO:0000256" key="1">
    <source>
        <dbReference type="SAM" id="Phobius"/>
    </source>
</evidence>
<organism evidence="2 3">
    <name type="scientific">Adhaeribacter aerolatus</name>
    <dbReference type="NCBI Taxonomy" id="670289"/>
    <lineage>
        <taxon>Bacteria</taxon>
        <taxon>Pseudomonadati</taxon>
        <taxon>Bacteroidota</taxon>
        <taxon>Cytophagia</taxon>
        <taxon>Cytophagales</taxon>
        <taxon>Hymenobacteraceae</taxon>
        <taxon>Adhaeribacter</taxon>
    </lineage>
</organism>
<gene>
    <name evidence="2" type="ORF">AAE02nite_32490</name>
</gene>
<dbReference type="AlphaFoldDB" id="A0A512B0U9"/>
<reference evidence="2 3" key="1">
    <citation type="submission" date="2019-07" db="EMBL/GenBank/DDBJ databases">
        <title>Whole genome shotgun sequence of Adhaeribacter aerolatus NBRC 106133.</title>
        <authorList>
            <person name="Hosoyama A."/>
            <person name="Uohara A."/>
            <person name="Ohji S."/>
            <person name="Ichikawa N."/>
        </authorList>
    </citation>
    <scope>NUCLEOTIDE SEQUENCE [LARGE SCALE GENOMIC DNA]</scope>
    <source>
        <strain evidence="2 3">NBRC 106133</strain>
    </source>
</reference>
<feature type="transmembrane region" description="Helical" evidence="1">
    <location>
        <begin position="43"/>
        <end position="63"/>
    </location>
</feature>
<evidence type="ECO:0000313" key="3">
    <source>
        <dbReference type="Proteomes" id="UP000321532"/>
    </source>
</evidence>
<accession>A0A512B0U9</accession>
<dbReference type="Proteomes" id="UP000321532">
    <property type="component" value="Unassembled WGS sequence"/>
</dbReference>
<keyword evidence="3" id="KW-1185">Reference proteome</keyword>
<sequence>MNRTLALALSVVFHPLLIPTYLFGLVLYGLPQSMLTFPAESRWVIMAIIFFTTFMVPGLGTYFMYRNGFISSMHVENRPERNLPFFFTTVCFAVTSYLFYQEQIFDRLLFYIMFLITLSVFLVYLISFHWKISAHSVGLGGALAILFFLHTNLPENFLIYVIVAAVLIVGAVMSARLALQAHTPAEVYTGFLLGFLVGLGIWLLIG</sequence>
<feature type="transmembrane region" description="Helical" evidence="1">
    <location>
        <begin position="83"/>
        <end position="101"/>
    </location>
</feature>
<evidence type="ECO:0000313" key="2">
    <source>
        <dbReference type="EMBL" id="GEO05585.1"/>
    </source>
</evidence>
<feature type="transmembrane region" description="Helical" evidence="1">
    <location>
        <begin position="185"/>
        <end position="205"/>
    </location>
</feature>
<keyword evidence="1" id="KW-1133">Transmembrane helix</keyword>
<proteinExistence type="predicted"/>
<dbReference type="OrthoDB" id="9786064at2"/>
<feature type="transmembrane region" description="Helical" evidence="1">
    <location>
        <begin position="157"/>
        <end position="179"/>
    </location>
</feature>
<feature type="transmembrane region" description="Helical" evidence="1">
    <location>
        <begin position="132"/>
        <end position="150"/>
    </location>
</feature>
<evidence type="ECO:0008006" key="4">
    <source>
        <dbReference type="Google" id="ProtNLM"/>
    </source>
</evidence>
<keyword evidence="1" id="KW-0812">Transmembrane</keyword>
<dbReference type="RefSeq" id="WP_146899896.1">
    <property type="nucleotide sequence ID" value="NZ_BJYS01000025.1"/>
</dbReference>
<comment type="caution">
    <text evidence="2">The sequence shown here is derived from an EMBL/GenBank/DDBJ whole genome shotgun (WGS) entry which is preliminary data.</text>
</comment>
<name>A0A512B0U9_9BACT</name>
<dbReference type="EMBL" id="BJYS01000025">
    <property type="protein sequence ID" value="GEO05585.1"/>
    <property type="molecule type" value="Genomic_DNA"/>
</dbReference>
<protein>
    <recommendedName>
        <fullName evidence="4">Phosphatidic acid phosphatase type 2/haloperoxidase domain-containing protein</fullName>
    </recommendedName>
</protein>